<reference evidence="1" key="1">
    <citation type="journal article" date="2023" name="Viruses">
        <title>Discovery and Analyses of Caulimovirid-like Sequences in Upland Cotton (Gossypium hirsutum).</title>
        <authorList>
            <person name="Aboughanem-Sabanadzovic N."/>
            <person name="Allen T.W."/>
            <person name="Frelichowski J."/>
            <person name="Scheffler J."/>
            <person name="Sabanadzovic S."/>
        </authorList>
    </citation>
    <scope>NUCLEOTIDE SEQUENCE</scope>
    <source>
        <strain evidence="1">DEC02-76</strain>
    </source>
</reference>
<reference evidence="1" key="2">
    <citation type="submission" date="2023-06" db="EMBL/GenBank/DDBJ databases">
        <authorList>
            <person name="Aboughanem-Sabanadzovic N."/>
            <person name="Allen T."/>
            <person name="Frelichowski J."/>
            <person name="Scheffler J."/>
            <person name="Sabanadzovic S."/>
        </authorList>
    </citation>
    <scope>NUCLEOTIDE SEQUENCE</scope>
    <source>
        <strain evidence="1">DEC02-76</strain>
    </source>
</reference>
<accession>A0AA50EWK6</accession>
<name>A0AA50EWK6_9VIRU</name>
<evidence type="ECO:0000313" key="1">
    <source>
        <dbReference type="EMBL" id="WLW14337.1"/>
    </source>
</evidence>
<dbReference type="EMBL" id="OR269951">
    <property type="protein sequence ID" value="WLW14337.1"/>
    <property type="molecule type" value="Genomic_RNA"/>
</dbReference>
<organism evidence="1">
    <name type="scientific">Endogenous cotton pararetrovirus</name>
    <dbReference type="NCBI Taxonomy" id="3062848"/>
    <lineage>
        <taxon>Viruses</taxon>
        <taxon>Riboviria</taxon>
        <taxon>Pararnavirae</taxon>
        <taxon>Artverviricota</taxon>
        <taxon>Revtraviricetes</taxon>
        <taxon>Ortervirales</taxon>
    </lineage>
</organism>
<protein>
    <submittedName>
        <fullName evidence="1">RNase H protein</fullName>
    </submittedName>
</protein>
<sequence length="79" mass="9670">MARCKESHRKIQDLLPKEFVVRTDNKQFGPFIRNNITGDYKQGRLLRWQQWFNYYKFTIEHIRGEENYLADLLTREFAS</sequence>
<proteinExistence type="predicted"/>